<dbReference type="OrthoDB" id="9772751at2"/>
<dbReference type="InterPro" id="IPR013216">
    <property type="entry name" value="Methyltransf_11"/>
</dbReference>
<evidence type="ECO:0000313" key="3">
    <source>
        <dbReference type="Proteomes" id="UP000185984"/>
    </source>
</evidence>
<feature type="domain" description="Methyltransferase type 11" evidence="1">
    <location>
        <begin position="55"/>
        <end position="150"/>
    </location>
</feature>
<protein>
    <submittedName>
        <fullName evidence="2">SAM-dependent methyltransferase</fullName>
    </submittedName>
</protein>
<keyword evidence="2" id="KW-0489">Methyltransferase</keyword>
<dbReference type="AlphaFoldDB" id="A0A1U7HH66"/>
<dbReference type="STRING" id="247279.NIES1031_19255"/>
<dbReference type="GO" id="GO:0008757">
    <property type="term" value="F:S-adenosylmethionine-dependent methyltransferase activity"/>
    <property type="evidence" value="ECO:0007669"/>
    <property type="project" value="InterPro"/>
</dbReference>
<evidence type="ECO:0000313" key="2">
    <source>
        <dbReference type="EMBL" id="OKH22901.1"/>
    </source>
</evidence>
<keyword evidence="3" id="KW-1185">Reference proteome</keyword>
<dbReference type="Pfam" id="PF08241">
    <property type="entry name" value="Methyltransf_11"/>
    <property type="match status" value="1"/>
</dbReference>
<dbReference type="CDD" id="cd02440">
    <property type="entry name" value="AdoMet_MTases"/>
    <property type="match status" value="1"/>
</dbReference>
<organism evidence="2 3">
    <name type="scientific">Chroogloeocystis siderophila 5.2 s.c.1</name>
    <dbReference type="NCBI Taxonomy" id="247279"/>
    <lineage>
        <taxon>Bacteria</taxon>
        <taxon>Bacillati</taxon>
        <taxon>Cyanobacteriota</taxon>
        <taxon>Cyanophyceae</taxon>
        <taxon>Oscillatoriophycideae</taxon>
        <taxon>Chroococcales</taxon>
        <taxon>Chroococcaceae</taxon>
        <taxon>Chroogloeocystis</taxon>
    </lineage>
</organism>
<evidence type="ECO:0000259" key="1">
    <source>
        <dbReference type="Pfam" id="PF08241"/>
    </source>
</evidence>
<dbReference type="PANTHER" id="PTHR43591:SF24">
    <property type="entry name" value="2-METHOXY-6-POLYPRENYL-1,4-BENZOQUINOL METHYLASE, MITOCHONDRIAL"/>
    <property type="match status" value="1"/>
</dbReference>
<comment type="caution">
    <text evidence="2">The sequence shown here is derived from an EMBL/GenBank/DDBJ whole genome shotgun (WGS) entry which is preliminary data.</text>
</comment>
<gene>
    <name evidence="2" type="ORF">NIES1031_19255</name>
</gene>
<dbReference type="Proteomes" id="UP000185984">
    <property type="component" value="Unassembled WGS sequence"/>
</dbReference>
<keyword evidence="2" id="KW-0808">Transferase</keyword>
<dbReference type="EMBL" id="MRCC01000018">
    <property type="protein sequence ID" value="OKH22901.1"/>
    <property type="molecule type" value="Genomic_DNA"/>
</dbReference>
<dbReference type="Gene3D" id="3.40.50.150">
    <property type="entry name" value="Vaccinia Virus protein VP39"/>
    <property type="match status" value="1"/>
</dbReference>
<accession>A0A1U7HH66</accession>
<dbReference type="InterPro" id="IPR029063">
    <property type="entry name" value="SAM-dependent_MTases_sf"/>
</dbReference>
<dbReference type="GO" id="GO:0032259">
    <property type="term" value="P:methylation"/>
    <property type="evidence" value="ECO:0007669"/>
    <property type="project" value="UniProtKB-KW"/>
</dbReference>
<reference evidence="2 3" key="1">
    <citation type="submission" date="2016-11" db="EMBL/GenBank/DDBJ databases">
        <title>Draft Genome Sequences of Nine Cyanobacterial Strains from Diverse Habitats.</title>
        <authorList>
            <person name="Zhu T."/>
            <person name="Hou S."/>
            <person name="Lu X."/>
            <person name="Hess W.R."/>
        </authorList>
    </citation>
    <scope>NUCLEOTIDE SEQUENCE [LARGE SCALE GENOMIC DNA]</scope>
    <source>
        <strain evidence="2 3">5.2 s.c.1</strain>
    </source>
</reference>
<dbReference type="PANTHER" id="PTHR43591">
    <property type="entry name" value="METHYLTRANSFERASE"/>
    <property type="match status" value="1"/>
</dbReference>
<name>A0A1U7HH66_9CHRO</name>
<sequence>MRDDIFAKEQRFHDEWASTIDVEGIQVRDYFEACTAPENRFILNHLGDIRGKLLLDLGCGAGENSVYFAKKGAKCIAADYSPGMVEVALKLAEMNEVKIQGRTMNAIALDCPDNTFDIIYASNLLHHIPNPRAAIREMHRVLKPGGKACFWDPLRHNPVINVYRRIATKVRTEDETPLDINIVDFVRSHFSKTTYDTFWLATLWIFLRFYLIEKIDPNKERYWKKIIIEHQRLAPEYQRLEKFDVLLKKLPLTKRFAWNIAVVATK</sequence>
<proteinExistence type="predicted"/>
<dbReference type="SUPFAM" id="SSF53335">
    <property type="entry name" value="S-adenosyl-L-methionine-dependent methyltransferases"/>
    <property type="match status" value="1"/>
</dbReference>